<name>A0AC35EQ22_9BILA</name>
<protein>
    <submittedName>
        <fullName evidence="2">Uncharacterized protein</fullName>
    </submittedName>
</protein>
<proteinExistence type="predicted"/>
<dbReference type="Proteomes" id="UP000887580">
    <property type="component" value="Unplaced"/>
</dbReference>
<reference evidence="2" key="1">
    <citation type="submission" date="2022-11" db="UniProtKB">
        <authorList>
            <consortium name="WormBaseParasite"/>
        </authorList>
    </citation>
    <scope>IDENTIFICATION</scope>
</reference>
<evidence type="ECO:0000313" key="2">
    <source>
        <dbReference type="WBParaSite" id="PS1159_v2.g10012.t1"/>
    </source>
</evidence>
<dbReference type="WBParaSite" id="PS1159_v2.g10012.t1">
    <property type="protein sequence ID" value="PS1159_v2.g10012.t1"/>
    <property type="gene ID" value="PS1159_v2.g10012"/>
</dbReference>
<accession>A0AC35EQ22</accession>
<evidence type="ECO:0000313" key="1">
    <source>
        <dbReference type="Proteomes" id="UP000887580"/>
    </source>
</evidence>
<sequence>QLNAVNASAAAAVASVNNSLPNSMAGSPLSLGHHLSRMTQQFGAPMGLGSNTNALQNLPPGMNMSTFSPDMLSAMHQLANLPQHNGNLSTSAATSSALQQLHNNLQQHSATIIN</sequence>
<organism evidence="1 2">
    <name type="scientific">Panagrolaimus sp. PS1159</name>
    <dbReference type="NCBI Taxonomy" id="55785"/>
    <lineage>
        <taxon>Eukaryota</taxon>
        <taxon>Metazoa</taxon>
        <taxon>Ecdysozoa</taxon>
        <taxon>Nematoda</taxon>
        <taxon>Chromadorea</taxon>
        <taxon>Rhabditida</taxon>
        <taxon>Tylenchina</taxon>
        <taxon>Panagrolaimomorpha</taxon>
        <taxon>Panagrolaimoidea</taxon>
        <taxon>Panagrolaimidae</taxon>
        <taxon>Panagrolaimus</taxon>
    </lineage>
</organism>